<dbReference type="OrthoDB" id="272549at2759"/>
<dbReference type="SUPFAM" id="SSF52047">
    <property type="entry name" value="RNI-like"/>
    <property type="match status" value="1"/>
</dbReference>
<dbReference type="AlphaFoldDB" id="A0A8J5X427"/>
<protein>
    <submittedName>
        <fullName evidence="2">Uncharacterized protein</fullName>
    </submittedName>
</protein>
<gene>
    <name evidence="2" type="ORF">KFE25_011882</name>
</gene>
<dbReference type="InterPro" id="IPR001611">
    <property type="entry name" value="Leu-rich_rpt"/>
</dbReference>
<evidence type="ECO:0000256" key="1">
    <source>
        <dbReference type="ARBA" id="ARBA00022737"/>
    </source>
</evidence>
<reference evidence="2" key="1">
    <citation type="submission" date="2021-05" db="EMBL/GenBank/DDBJ databases">
        <title>The genome of the haptophyte Pavlova lutheri (Diacronema luteri, Pavlovales) - a model for lipid biosynthesis in eukaryotic algae.</title>
        <authorList>
            <person name="Hulatt C.J."/>
            <person name="Posewitz M.C."/>
        </authorList>
    </citation>
    <scope>NUCLEOTIDE SEQUENCE</scope>
    <source>
        <strain evidence="2">NIVA-4/92</strain>
    </source>
</reference>
<dbReference type="EMBL" id="JAGTXO010000033">
    <property type="protein sequence ID" value="KAG8460391.1"/>
    <property type="molecule type" value="Genomic_DNA"/>
</dbReference>
<dbReference type="SMART" id="SM00368">
    <property type="entry name" value="LRR_RI"/>
    <property type="match status" value="8"/>
</dbReference>
<dbReference type="PANTHER" id="PTHR24111">
    <property type="entry name" value="LEUCINE-RICH REPEAT-CONTAINING PROTEIN 34"/>
    <property type="match status" value="1"/>
</dbReference>
<dbReference type="OMA" id="IKNCGMK"/>
<keyword evidence="3" id="KW-1185">Reference proteome</keyword>
<accession>A0A8J5X427</accession>
<organism evidence="2 3">
    <name type="scientific">Diacronema lutheri</name>
    <name type="common">Unicellular marine alga</name>
    <name type="synonym">Monochrysis lutheri</name>
    <dbReference type="NCBI Taxonomy" id="2081491"/>
    <lineage>
        <taxon>Eukaryota</taxon>
        <taxon>Haptista</taxon>
        <taxon>Haptophyta</taxon>
        <taxon>Pavlovophyceae</taxon>
        <taxon>Pavlovales</taxon>
        <taxon>Pavlovaceae</taxon>
        <taxon>Diacronema</taxon>
    </lineage>
</organism>
<dbReference type="Gene3D" id="3.80.10.10">
    <property type="entry name" value="Ribonuclease Inhibitor"/>
    <property type="match status" value="3"/>
</dbReference>
<sequence>MRKSTLWVSTFKEECGKLLIEPNRRVLDCVELNDDADVAIRVVGRKDGPPMHAIDVTALALTLRAYPLVHSVTLAHQSLGDGALDALHELISHDSTIVMLDFRYDDIGGAGCAKLCSALAHNETVQVLDLSGNPVGFEGGFCAAEMLQTNTALASLALDDTEIETEAVVALATALRENSTLTALSLSNPRLSSLADETAVHFAGALRVNASLTSLDLSKHGMREHGLQQIVTALLAPRDDVPPSALRTLSLRCNPLGEACAPLLAALVAQLGGLEMLNVSGCALKDATAIAISRALAHRSSATSIDLSSNGICAPGLVALADALTSGAPVLAISLWGNMIDGRAAAALGGALRASACEADFVVDQPEVGRFAAARAN</sequence>
<dbReference type="InterPro" id="IPR032675">
    <property type="entry name" value="LRR_dom_sf"/>
</dbReference>
<dbReference type="InterPro" id="IPR052201">
    <property type="entry name" value="LRR-containing_regulator"/>
</dbReference>
<proteinExistence type="predicted"/>
<dbReference type="PANTHER" id="PTHR24111:SF0">
    <property type="entry name" value="LEUCINE-RICH REPEAT-CONTAINING PROTEIN"/>
    <property type="match status" value="1"/>
</dbReference>
<comment type="caution">
    <text evidence="2">The sequence shown here is derived from an EMBL/GenBank/DDBJ whole genome shotgun (WGS) entry which is preliminary data.</text>
</comment>
<name>A0A8J5X427_DIALT</name>
<evidence type="ECO:0000313" key="3">
    <source>
        <dbReference type="Proteomes" id="UP000751190"/>
    </source>
</evidence>
<dbReference type="Proteomes" id="UP000751190">
    <property type="component" value="Unassembled WGS sequence"/>
</dbReference>
<dbReference type="Pfam" id="PF13516">
    <property type="entry name" value="LRR_6"/>
    <property type="match status" value="2"/>
</dbReference>
<evidence type="ECO:0000313" key="2">
    <source>
        <dbReference type="EMBL" id="KAG8460391.1"/>
    </source>
</evidence>
<keyword evidence="1" id="KW-0677">Repeat</keyword>